<proteinExistence type="predicted"/>
<keyword evidence="2" id="KW-1185">Reference proteome</keyword>
<dbReference type="EMBL" id="JAWDGP010000422">
    <property type="protein sequence ID" value="KAK3800682.1"/>
    <property type="molecule type" value="Genomic_DNA"/>
</dbReference>
<accession>A0AAE1B8P3</accession>
<gene>
    <name evidence="1" type="ORF">RRG08_003088</name>
</gene>
<name>A0AAE1B8P3_9GAST</name>
<evidence type="ECO:0000313" key="1">
    <source>
        <dbReference type="EMBL" id="KAK3800682.1"/>
    </source>
</evidence>
<dbReference type="Proteomes" id="UP001283361">
    <property type="component" value="Unassembled WGS sequence"/>
</dbReference>
<evidence type="ECO:0000313" key="2">
    <source>
        <dbReference type="Proteomes" id="UP001283361"/>
    </source>
</evidence>
<comment type="caution">
    <text evidence="1">The sequence shown here is derived from an EMBL/GenBank/DDBJ whole genome shotgun (WGS) entry which is preliminary data.</text>
</comment>
<sequence length="170" mass="19314">MLGKWKERSMFGAVHKLCFVASRELEEKEYVPSCTSTATVSLPQHLLGKLGEWKERSMFRAVHKLCFVASRELEEKEYVPSCTSTATVSWPQHLLGKLGEWKERSMFRAVHKLVALVLADNTRVVEETKHVQSFAQARKLSPIGWEYLGNGRNAVCYDLCLNHDCPGIFG</sequence>
<dbReference type="AlphaFoldDB" id="A0AAE1B8P3"/>
<reference evidence="1" key="1">
    <citation type="journal article" date="2023" name="G3 (Bethesda)">
        <title>A reference genome for the long-term kleptoplast-retaining sea slug Elysia crispata morphotype clarki.</title>
        <authorList>
            <person name="Eastman K.E."/>
            <person name="Pendleton A.L."/>
            <person name="Shaikh M.A."/>
            <person name="Suttiyut T."/>
            <person name="Ogas R."/>
            <person name="Tomko P."/>
            <person name="Gavelis G."/>
            <person name="Widhalm J.R."/>
            <person name="Wisecaver J.H."/>
        </authorList>
    </citation>
    <scope>NUCLEOTIDE SEQUENCE</scope>
    <source>
        <strain evidence="1">ECLA1</strain>
    </source>
</reference>
<protein>
    <submittedName>
        <fullName evidence="1">Uncharacterized protein</fullName>
    </submittedName>
</protein>
<organism evidence="1 2">
    <name type="scientific">Elysia crispata</name>
    <name type="common">lettuce slug</name>
    <dbReference type="NCBI Taxonomy" id="231223"/>
    <lineage>
        <taxon>Eukaryota</taxon>
        <taxon>Metazoa</taxon>
        <taxon>Spiralia</taxon>
        <taxon>Lophotrochozoa</taxon>
        <taxon>Mollusca</taxon>
        <taxon>Gastropoda</taxon>
        <taxon>Heterobranchia</taxon>
        <taxon>Euthyneura</taxon>
        <taxon>Panpulmonata</taxon>
        <taxon>Sacoglossa</taxon>
        <taxon>Placobranchoidea</taxon>
        <taxon>Plakobranchidae</taxon>
        <taxon>Elysia</taxon>
    </lineage>
</organism>